<dbReference type="InterPro" id="IPR025388">
    <property type="entry name" value="Alginate_export_dom"/>
</dbReference>
<evidence type="ECO:0000259" key="1">
    <source>
        <dbReference type="Pfam" id="PF13372"/>
    </source>
</evidence>
<comment type="caution">
    <text evidence="2">The sequence shown here is derived from an EMBL/GenBank/DDBJ whole genome shotgun (WGS) entry which is preliminary data.</text>
</comment>
<protein>
    <submittedName>
        <fullName evidence="2">Alginate export family protein</fullName>
    </submittedName>
</protein>
<proteinExistence type="predicted"/>
<reference evidence="2" key="1">
    <citation type="submission" date="2022-07" db="EMBL/GenBank/DDBJ databases">
        <title>Parvularcula maris sp. nov., an algicidal bacterium isolated from seawater.</title>
        <authorList>
            <person name="Li F."/>
        </authorList>
    </citation>
    <scope>NUCLEOTIDE SEQUENCE</scope>
    <source>
        <strain evidence="2">BGMRC 0090</strain>
    </source>
</reference>
<dbReference type="Proteomes" id="UP001142610">
    <property type="component" value="Unassembled WGS sequence"/>
</dbReference>
<evidence type="ECO:0000313" key="2">
    <source>
        <dbReference type="EMBL" id="MCQ8186624.1"/>
    </source>
</evidence>
<organism evidence="2 3">
    <name type="scientific">Parvularcula maris</name>
    <dbReference type="NCBI Taxonomy" id="2965077"/>
    <lineage>
        <taxon>Bacteria</taxon>
        <taxon>Pseudomonadati</taxon>
        <taxon>Pseudomonadota</taxon>
        <taxon>Alphaproteobacteria</taxon>
        <taxon>Parvularculales</taxon>
        <taxon>Parvularculaceae</taxon>
        <taxon>Parvularcula</taxon>
    </lineage>
</organism>
<feature type="domain" description="Alginate export" evidence="1">
    <location>
        <begin position="15"/>
        <end position="354"/>
    </location>
</feature>
<keyword evidence="3" id="KW-1185">Reference proteome</keyword>
<dbReference type="EMBL" id="JANIBC010000024">
    <property type="protein sequence ID" value="MCQ8186624.1"/>
    <property type="molecule type" value="Genomic_DNA"/>
</dbReference>
<evidence type="ECO:0000313" key="3">
    <source>
        <dbReference type="Proteomes" id="UP001142610"/>
    </source>
</evidence>
<dbReference type="Pfam" id="PF13372">
    <property type="entry name" value="Alginate_exp"/>
    <property type="match status" value="1"/>
</dbReference>
<accession>A0A9X2LBV9</accession>
<gene>
    <name evidence="2" type="ORF">NOG11_14675</name>
</gene>
<sequence length="403" mass="44458">MGLVALLLVAQEPALSFSGQIRERGVFNSAILFDKDSEEAGSFWAQRLALAAHTRSDLPLRAKVSLLSALQEGVSTSPVERNNLDLQEGYVEAGSPNLFVRLGRQEMKLGSQRLVGVREGTNVRRTWDGVRSIWQGEAFEATAFGLWLVQVQSEGVFNDNSNQGELLAGLHTTFEAKFGGADVYYLYNEQSDAQTIEGTDDQKRHSWGGRVYSDGERWHWDLEGVYQGGSHGGLDISAWTFAVQGGRSVRDWMLQPTFELGFSIASGDDRQEDGKLGTFDALYPRGNYFSEAAILGPSNFVSIRPSVSLEPSPRLALSFSVDHHWRLSDQDGLYGPPDFLLRDGLGSDENFVQVGFSAGAEWHPTKRLTGSLLYTYASPKSFIEGTGPSDDLHFVELSLTKNF</sequence>
<name>A0A9X2LBV9_9PROT</name>
<dbReference type="AlphaFoldDB" id="A0A9X2LBV9"/>